<evidence type="ECO:0000256" key="2">
    <source>
        <dbReference type="ARBA" id="ARBA00022741"/>
    </source>
</evidence>
<proteinExistence type="evidence at transcript level"/>
<comment type="similarity">
    <text evidence="1">Belongs to the small GTPase superfamily. Rab family.</text>
</comment>
<gene>
    <name evidence="4" type="primary">RAB4A</name>
</gene>
<dbReference type="AlphaFoldDB" id="E1CAZ1"/>
<dbReference type="InterPro" id="IPR001806">
    <property type="entry name" value="Small_GTPase"/>
</dbReference>
<dbReference type="NCBIfam" id="TIGR00231">
    <property type="entry name" value="small_GTP"/>
    <property type="match status" value="1"/>
</dbReference>
<dbReference type="InterPro" id="IPR005225">
    <property type="entry name" value="Small_GTP-bd"/>
</dbReference>
<dbReference type="PROSITE" id="PS51419">
    <property type="entry name" value="RAB"/>
    <property type="match status" value="1"/>
</dbReference>
<reference evidence="4" key="1">
    <citation type="journal article" date="2010" name="J. Eukaryot. Microbiol.">
        <title>Marked amplification and diversification of products of ras genes from rat brain, Rab GTPases, in the ciliates Tetrahymena thermophila and Paramecium tetraurelia.</title>
        <authorList>
            <person name="Saito-Nakano Y."/>
            <person name="Nakahara T."/>
            <person name="Nakano K."/>
            <person name="Nozaki T."/>
            <person name="Numata O."/>
        </authorList>
    </citation>
    <scope>NUCLEOTIDE SEQUENCE</scope>
</reference>
<sequence>MDKEKSYDLLYKFIIIGNTSTGKACTLHNFLEGKFKKNSSYTIGVEFGSKVVTAKNKNIKLQIWDTAGQERFKSVARTYYRGGLGAIIVYDITDVESFHSVKQWIADARELARSDICIAVCGNKCDLKEERQVSQQDAENFCKENNVMFFEISALTGENVENAFLEVTKVITEMVEKGQISMSDLKPRITAGLGEHTRKPDLQEQNQNMCSC</sequence>
<protein>
    <submittedName>
        <fullName evidence="4">Rab-family small GTPase Rab4A</fullName>
    </submittedName>
</protein>
<dbReference type="CDD" id="cd00154">
    <property type="entry name" value="Rab"/>
    <property type="match status" value="1"/>
</dbReference>
<keyword evidence="3" id="KW-0342">GTP-binding</keyword>
<dbReference type="FunFam" id="3.40.50.300:FF:001072">
    <property type="entry name" value="Rab family GTPase"/>
    <property type="match status" value="1"/>
</dbReference>
<dbReference type="SMART" id="SM00173">
    <property type="entry name" value="RAS"/>
    <property type="match status" value="1"/>
</dbReference>
<name>E1CAZ1_TETTH</name>
<dbReference type="SMART" id="SM00174">
    <property type="entry name" value="RHO"/>
    <property type="match status" value="1"/>
</dbReference>
<dbReference type="SMART" id="SM00175">
    <property type="entry name" value="RAB"/>
    <property type="match status" value="1"/>
</dbReference>
<dbReference type="GO" id="GO:0005525">
    <property type="term" value="F:GTP binding"/>
    <property type="evidence" value="ECO:0007669"/>
    <property type="project" value="UniProtKB-KW"/>
</dbReference>
<evidence type="ECO:0000256" key="3">
    <source>
        <dbReference type="ARBA" id="ARBA00023134"/>
    </source>
</evidence>
<dbReference type="Gene3D" id="3.40.50.300">
    <property type="entry name" value="P-loop containing nucleotide triphosphate hydrolases"/>
    <property type="match status" value="1"/>
</dbReference>
<dbReference type="PRINTS" id="PR00449">
    <property type="entry name" value="RASTRNSFRMNG"/>
</dbReference>
<dbReference type="Pfam" id="PF00071">
    <property type="entry name" value="Ras"/>
    <property type="match status" value="1"/>
</dbReference>
<keyword evidence="2" id="KW-0547">Nucleotide-binding</keyword>
<evidence type="ECO:0000256" key="1">
    <source>
        <dbReference type="ARBA" id="ARBA00006270"/>
    </source>
</evidence>
<dbReference type="SUPFAM" id="SSF52540">
    <property type="entry name" value="P-loop containing nucleoside triphosphate hydrolases"/>
    <property type="match status" value="1"/>
</dbReference>
<accession>E1CAZ1</accession>
<evidence type="ECO:0000313" key="4">
    <source>
        <dbReference type="EMBL" id="BAJ21281.1"/>
    </source>
</evidence>
<dbReference type="SMART" id="SM00176">
    <property type="entry name" value="RAN"/>
    <property type="match status" value="1"/>
</dbReference>
<dbReference type="PROSITE" id="PS51421">
    <property type="entry name" value="RAS"/>
    <property type="match status" value="1"/>
</dbReference>
<dbReference type="GO" id="GO:0003924">
    <property type="term" value="F:GTPase activity"/>
    <property type="evidence" value="ECO:0007669"/>
    <property type="project" value="InterPro"/>
</dbReference>
<dbReference type="EMBL" id="AB365901">
    <property type="protein sequence ID" value="BAJ21281.1"/>
    <property type="molecule type" value="mRNA"/>
</dbReference>
<dbReference type="PANTHER" id="PTHR47979">
    <property type="entry name" value="DRAB11-RELATED"/>
    <property type="match status" value="1"/>
</dbReference>
<organism evidence="4">
    <name type="scientific">Tetrahymena thermophila</name>
    <dbReference type="NCBI Taxonomy" id="5911"/>
    <lineage>
        <taxon>Eukaryota</taxon>
        <taxon>Sar</taxon>
        <taxon>Alveolata</taxon>
        <taxon>Ciliophora</taxon>
        <taxon>Intramacronucleata</taxon>
        <taxon>Oligohymenophorea</taxon>
        <taxon>Hymenostomatida</taxon>
        <taxon>Tetrahymenina</taxon>
        <taxon>Tetrahymenidae</taxon>
        <taxon>Tetrahymena</taxon>
    </lineage>
</organism>
<dbReference type="InterPro" id="IPR050209">
    <property type="entry name" value="Rab_GTPases_membrane_traffic"/>
</dbReference>
<dbReference type="InterPro" id="IPR027417">
    <property type="entry name" value="P-loop_NTPase"/>
</dbReference>